<sequence>MENKKEQSQTAFDRQASRYDTTCYSRHPRALYPRLLRQIEKLQPTDVLDLGCGTGALLAEIARLCPTARLSGLDLSAAMLAVAEKQLQDKAELIQGDSEALPYADCAFDLIVCCDSFHHYPNPEAAARQLHRCLKPGGRLLIGDTTMPPLLRQLMNFTFRFSSEGDVRLYSQKEMRALLSDYFQDVQWRRISPSSYILQGTVRK</sequence>
<dbReference type="GeneID" id="83015431"/>
<accession>A0A412G0Z6</accession>
<dbReference type="GO" id="GO:0032259">
    <property type="term" value="P:methylation"/>
    <property type="evidence" value="ECO:0007669"/>
    <property type="project" value="UniProtKB-KW"/>
</dbReference>
<dbReference type="RefSeq" id="WP_117894867.1">
    <property type="nucleotide sequence ID" value="NZ_CABJCV010000009.1"/>
</dbReference>
<gene>
    <name evidence="2" type="ORF">DWY25_08440</name>
</gene>
<dbReference type="Proteomes" id="UP000284178">
    <property type="component" value="Unassembled WGS sequence"/>
</dbReference>
<dbReference type="PANTHER" id="PTHR43591">
    <property type="entry name" value="METHYLTRANSFERASE"/>
    <property type="match status" value="1"/>
</dbReference>
<protein>
    <submittedName>
        <fullName evidence="2">Class I SAM-dependent methyltransferase</fullName>
    </submittedName>
</protein>
<dbReference type="AlphaFoldDB" id="A0A412G0Z6"/>
<dbReference type="CDD" id="cd02440">
    <property type="entry name" value="AdoMet_MTases"/>
    <property type="match status" value="1"/>
</dbReference>
<dbReference type="Pfam" id="PF08241">
    <property type="entry name" value="Methyltransf_11"/>
    <property type="match status" value="1"/>
</dbReference>
<name>A0A412G0Z6_9FIRM</name>
<feature type="domain" description="Methyltransferase type 11" evidence="1">
    <location>
        <begin position="48"/>
        <end position="142"/>
    </location>
</feature>
<evidence type="ECO:0000313" key="2">
    <source>
        <dbReference type="EMBL" id="RGR74098.1"/>
    </source>
</evidence>
<keyword evidence="2" id="KW-0808">Transferase</keyword>
<organism evidence="2 3">
    <name type="scientific">Holdemania filiformis</name>
    <dbReference type="NCBI Taxonomy" id="61171"/>
    <lineage>
        <taxon>Bacteria</taxon>
        <taxon>Bacillati</taxon>
        <taxon>Bacillota</taxon>
        <taxon>Erysipelotrichia</taxon>
        <taxon>Erysipelotrichales</taxon>
        <taxon>Erysipelotrichaceae</taxon>
        <taxon>Holdemania</taxon>
    </lineage>
</organism>
<keyword evidence="2" id="KW-0489">Methyltransferase</keyword>
<reference evidence="2 3" key="1">
    <citation type="submission" date="2018-08" db="EMBL/GenBank/DDBJ databases">
        <title>A genome reference for cultivated species of the human gut microbiota.</title>
        <authorList>
            <person name="Zou Y."/>
            <person name="Xue W."/>
            <person name="Luo G."/>
        </authorList>
    </citation>
    <scope>NUCLEOTIDE SEQUENCE [LARGE SCALE GENOMIC DNA]</scope>
    <source>
        <strain evidence="2 3">AF24-29</strain>
    </source>
</reference>
<comment type="caution">
    <text evidence="2">The sequence shown here is derived from an EMBL/GenBank/DDBJ whole genome shotgun (WGS) entry which is preliminary data.</text>
</comment>
<evidence type="ECO:0000259" key="1">
    <source>
        <dbReference type="Pfam" id="PF08241"/>
    </source>
</evidence>
<dbReference type="EMBL" id="QRUP01000009">
    <property type="protein sequence ID" value="RGR74098.1"/>
    <property type="molecule type" value="Genomic_DNA"/>
</dbReference>
<dbReference type="InterPro" id="IPR013216">
    <property type="entry name" value="Methyltransf_11"/>
</dbReference>
<dbReference type="Gene3D" id="3.40.50.150">
    <property type="entry name" value="Vaccinia Virus protein VP39"/>
    <property type="match status" value="1"/>
</dbReference>
<dbReference type="GO" id="GO:0008757">
    <property type="term" value="F:S-adenosylmethionine-dependent methyltransferase activity"/>
    <property type="evidence" value="ECO:0007669"/>
    <property type="project" value="InterPro"/>
</dbReference>
<evidence type="ECO:0000313" key="3">
    <source>
        <dbReference type="Proteomes" id="UP000284178"/>
    </source>
</evidence>
<proteinExistence type="predicted"/>
<keyword evidence="3" id="KW-1185">Reference proteome</keyword>
<dbReference type="InterPro" id="IPR029063">
    <property type="entry name" value="SAM-dependent_MTases_sf"/>
</dbReference>
<dbReference type="SUPFAM" id="SSF53335">
    <property type="entry name" value="S-adenosyl-L-methionine-dependent methyltransferases"/>
    <property type="match status" value="1"/>
</dbReference>